<organism evidence="1 2">
    <name type="scientific">Coprococcus eutactus</name>
    <dbReference type="NCBI Taxonomy" id="33043"/>
    <lineage>
        <taxon>Bacteria</taxon>
        <taxon>Bacillati</taxon>
        <taxon>Bacillota</taxon>
        <taxon>Clostridia</taxon>
        <taxon>Lachnospirales</taxon>
        <taxon>Lachnospiraceae</taxon>
        <taxon>Coprococcus</taxon>
    </lineage>
</organism>
<sequence>MTIPEIVKKYTIRVNPNKSLCVRREILKHEDDKVYIMEHRDEIIAYIEEQKAIEEQKHLERLKKINAIEGLQELEDASIAWKKYYSDYRRFIEDGAEGKAPKKPETGFYDTSGKRIFESDILRVWHSEKPENFTECPMLAAACKSINFGNKLSRSKTSRKRYSMICKVTSKVKLESGKWYQRKSLNGKGFKCEPLLYLDCEGISAGFYRKDGNDLKLVMAFENASDDSCSYQKNQEQSAPAQNPKDDFIYKLMRQCTETISYNNWNALVSQLCFEAYNRMVSIYNHATKNIDDREFYLKWCEPFRGHDENKISWAKKILGDTEASCDLFELSRTLYKMSREKGFADTPASLLRELFLQFTCTYCQYGFERSAFSRQRRSV</sequence>
<accession>A0A3R6ASJ8</accession>
<evidence type="ECO:0000313" key="1">
    <source>
        <dbReference type="EMBL" id="RGS43530.1"/>
    </source>
</evidence>
<evidence type="ECO:0000313" key="2">
    <source>
        <dbReference type="Proteomes" id="UP000283295"/>
    </source>
</evidence>
<dbReference type="SUPFAM" id="SSF159006">
    <property type="entry name" value="YopX-like"/>
    <property type="match status" value="1"/>
</dbReference>
<reference evidence="1 2" key="1">
    <citation type="submission" date="2018-08" db="EMBL/GenBank/DDBJ databases">
        <title>A genome reference for cultivated species of the human gut microbiota.</title>
        <authorList>
            <person name="Zou Y."/>
            <person name="Xue W."/>
            <person name="Luo G."/>
        </authorList>
    </citation>
    <scope>NUCLEOTIDE SEQUENCE [LARGE SCALE GENOMIC DNA]</scope>
    <source>
        <strain evidence="1 2">AF22-21</strain>
    </source>
</reference>
<dbReference type="AlphaFoldDB" id="A0A3R6ASJ8"/>
<name>A0A3R6ASJ8_9FIRM</name>
<protein>
    <submittedName>
        <fullName evidence="1">Uncharacterized protein</fullName>
    </submittedName>
</protein>
<proteinExistence type="predicted"/>
<dbReference type="EMBL" id="QRVK01000006">
    <property type="protein sequence ID" value="RGS43530.1"/>
    <property type="molecule type" value="Genomic_DNA"/>
</dbReference>
<comment type="caution">
    <text evidence="1">The sequence shown here is derived from an EMBL/GenBank/DDBJ whole genome shotgun (WGS) entry which is preliminary data.</text>
</comment>
<gene>
    <name evidence="1" type="ORF">DWX94_04220</name>
</gene>
<dbReference type="Proteomes" id="UP000283295">
    <property type="component" value="Unassembled WGS sequence"/>
</dbReference>